<dbReference type="EnsemblMetazoa" id="PPA43889.1">
    <property type="protein sequence ID" value="PPA43889.1"/>
    <property type="gene ID" value="WBGene00282258"/>
</dbReference>
<evidence type="ECO:0000313" key="1">
    <source>
        <dbReference type="EnsemblMetazoa" id="PPA43889.1"/>
    </source>
</evidence>
<dbReference type="Proteomes" id="UP000005239">
    <property type="component" value="Unassembled WGS sequence"/>
</dbReference>
<proteinExistence type="predicted"/>
<gene>
    <name evidence="1" type="primary">WBGene00282258</name>
</gene>
<accession>A0A8R1Z6C5</accession>
<reference evidence="2" key="1">
    <citation type="journal article" date="2008" name="Nat. Genet.">
        <title>The Pristionchus pacificus genome provides a unique perspective on nematode lifestyle and parasitism.</title>
        <authorList>
            <person name="Dieterich C."/>
            <person name="Clifton S.W."/>
            <person name="Schuster L.N."/>
            <person name="Chinwalla A."/>
            <person name="Delehaunty K."/>
            <person name="Dinkelacker I."/>
            <person name="Fulton L."/>
            <person name="Fulton R."/>
            <person name="Godfrey J."/>
            <person name="Minx P."/>
            <person name="Mitreva M."/>
            <person name="Roeseler W."/>
            <person name="Tian H."/>
            <person name="Witte H."/>
            <person name="Yang S.P."/>
            <person name="Wilson R.K."/>
            <person name="Sommer R.J."/>
        </authorList>
    </citation>
    <scope>NUCLEOTIDE SEQUENCE [LARGE SCALE GENOMIC DNA]</scope>
    <source>
        <strain evidence="2">PS312</strain>
    </source>
</reference>
<reference evidence="1" key="2">
    <citation type="submission" date="2022-06" db="UniProtKB">
        <authorList>
            <consortium name="EnsemblMetazoa"/>
        </authorList>
    </citation>
    <scope>IDENTIFICATION</scope>
    <source>
        <strain evidence="1">PS312</strain>
    </source>
</reference>
<sequence length="59" mass="6626">MGLERPMAEGILCCYFPSLFQHQLRLAPRLIGEFRGLMKLGFILLDFPGIDFGDPDGPD</sequence>
<protein>
    <submittedName>
        <fullName evidence="1">Uncharacterized protein</fullName>
    </submittedName>
</protein>
<accession>A0A2A6B9K2</accession>
<keyword evidence="2" id="KW-1185">Reference proteome</keyword>
<name>A0A2A6B9K2_PRIPA</name>
<evidence type="ECO:0000313" key="2">
    <source>
        <dbReference type="Proteomes" id="UP000005239"/>
    </source>
</evidence>
<organism evidence="1 2">
    <name type="scientific">Pristionchus pacificus</name>
    <name type="common">Parasitic nematode worm</name>
    <dbReference type="NCBI Taxonomy" id="54126"/>
    <lineage>
        <taxon>Eukaryota</taxon>
        <taxon>Metazoa</taxon>
        <taxon>Ecdysozoa</taxon>
        <taxon>Nematoda</taxon>
        <taxon>Chromadorea</taxon>
        <taxon>Rhabditida</taxon>
        <taxon>Rhabditina</taxon>
        <taxon>Diplogasteromorpha</taxon>
        <taxon>Diplogasteroidea</taxon>
        <taxon>Neodiplogasteridae</taxon>
        <taxon>Pristionchus</taxon>
    </lineage>
</organism>
<dbReference type="AlphaFoldDB" id="A0A2A6B9K2"/>